<protein>
    <recommendedName>
        <fullName evidence="3">ABM domain-containing protein</fullName>
    </recommendedName>
</protein>
<feature type="non-terminal residue" evidence="1">
    <location>
        <position position="1"/>
    </location>
</feature>
<accession>A0A8H5KFC9</accession>
<dbReference type="EMBL" id="JAAOAR010000826">
    <property type="protein sequence ID" value="KAF5573255.1"/>
    <property type="molecule type" value="Genomic_DNA"/>
</dbReference>
<comment type="caution">
    <text evidence="1">The sequence shown here is derived from an EMBL/GenBank/DDBJ whole genome shotgun (WGS) entry which is preliminary data.</text>
</comment>
<evidence type="ECO:0000313" key="1">
    <source>
        <dbReference type="EMBL" id="KAF5573255.1"/>
    </source>
</evidence>
<organism evidence="1 2">
    <name type="scientific">Fusarium pseudoanthophilum</name>
    <dbReference type="NCBI Taxonomy" id="48495"/>
    <lineage>
        <taxon>Eukaryota</taxon>
        <taxon>Fungi</taxon>
        <taxon>Dikarya</taxon>
        <taxon>Ascomycota</taxon>
        <taxon>Pezizomycotina</taxon>
        <taxon>Sordariomycetes</taxon>
        <taxon>Hypocreomycetidae</taxon>
        <taxon>Hypocreales</taxon>
        <taxon>Nectriaceae</taxon>
        <taxon>Fusarium</taxon>
        <taxon>Fusarium fujikuroi species complex</taxon>
    </lineage>
</organism>
<dbReference type="AlphaFoldDB" id="A0A8H5KFC9"/>
<gene>
    <name evidence="1" type="ORF">FPANT_12491</name>
</gene>
<name>A0A8H5KFC9_9HYPO</name>
<keyword evidence="2" id="KW-1185">Reference proteome</keyword>
<evidence type="ECO:0008006" key="3">
    <source>
        <dbReference type="Google" id="ProtNLM"/>
    </source>
</evidence>
<dbReference type="Proteomes" id="UP000544095">
    <property type="component" value="Unassembled WGS sequence"/>
</dbReference>
<evidence type="ECO:0000313" key="2">
    <source>
        <dbReference type="Proteomes" id="UP000544095"/>
    </source>
</evidence>
<reference evidence="1 2" key="1">
    <citation type="submission" date="2020-05" db="EMBL/GenBank/DDBJ databases">
        <title>Identification and distribution of gene clusters putatively required for synthesis of sphingolipid metabolism inhibitors in phylogenetically diverse species of the filamentous fungus Fusarium.</title>
        <authorList>
            <person name="Kim H.-S."/>
            <person name="Busman M."/>
            <person name="Brown D.W."/>
            <person name="Divon H."/>
            <person name="Uhlig S."/>
            <person name="Proctor R.H."/>
        </authorList>
    </citation>
    <scope>NUCLEOTIDE SEQUENCE [LARGE SCALE GENOMIC DNA]</scope>
    <source>
        <strain evidence="1 2">NRRL 25211</strain>
    </source>
</reference>
<sequence>MPIFVITVPEIPSESQERFLEAWPTLKEDLMSQPAVAGVSAGPVVAENGAAFTGFKFVQTMAFKTAQDFENFQSSAWAQEHKARYNERVGGEPVAGKFEVPDFPANASPKAFTQFTTVLLDDREKRVELRKAWTDLASALGKETWGGISIGDGPSVGLGMIGWDSLEEAKAAYGDPKAAEAYAQYKALGQIKSTMVKLETCYLLEHVHTLCRRSRLEYRACPAWITVLGTTIASILGSSPYDMSNEALGLIWLSPLIGGLVRALMAIPFNDKLVLFFTRRNRGWLEPEFRL</sequence>
<proteinExistence type="predicted"/>